<dbReference type="PRINTS" id="PR01837">
    <property type="entry name" value="MGTCSAPBPROT"/>
</dbReference>
<feature type="transmembrane region" description="Helical" evidence="7">
    <location>
        <begin position="103"/>
        <end position="136"/>
    </location>
</feature>
<keyword evidence="6 7" id="KW-0472">Membrane</keyword>
<evidence type="ECO:0000313" key="9">
    <source>
        <dbReference type="EMBL" id="PIP16487.1"/>
    </source>
</evidence>
<evidence type="ECO:0000256" key="6">
    <source>
        <dbReference type="ARBA" id="ARBA00023136"/>
    </source>
</evidence>
<dbReference type="InterPro" id="IPR003416">
    <property type="entry name" value="MgtC/SapB/SrpB/YhiD_fam"/>
</dbReference>
<keyword evidence="5 7" id="KW-1133">Transmembrane helix</keyword>
<evidence type="ECO:0000256" key="4">
    <source>
        <dbReference type="ARBA" id="ARBA00022692"/>
    </source>
</evidence>
<accession>A0A2G9YB86</accession>
<feature type="domain" description="MgtC/SapB/SrpB/YhiD N-terminal" evidence="8">
    <location>
        <begin position="11"/>
        <end position="143"/>
    </location>
</feature>
<dbReference type="PANTHER" id="PTHR33778:SF1">
    <property type="entry name" value="MAGNESIUM TRANSPORTER YHID-RELATED"/>
    <property type="match status" value="1"/>
</dbReference>
<name>A0A2G9YB86_9BACT</name>
<evidence type="ECO:0000256" key="3">
    <source>
        <dbReference type="ARBA" id="ARBA00022475"/>
    </source>
</evidence>
<keyword evidence="4 7" id="KW-0812">Transmembrane</keyword>
<evidence type="ECO:0000259" key="8">
    <source>
        <dbReference type="Pfam" id="PF02308"/>
    </source>
</evidence>
<keyword evidence="3" id="KW-1003">Cell membrane</keyword>
<evidence type="ECO:0000256" key="2">
    <source>
        <dbReference type="ARBA" id="ARBA00009298"/>
    </source>
</evidence>
<evidence type="ECO:0000256" key="7">
    <source>
        <dbReference type="SAM" id="Phobius"/>
    </source>
</evidence>
<dbReference type="AlphaFoldDB" id="A0A2G9YB86"/>
<dbReference type="EMBL" id="PCRF01000089">
    <property type="protein sequence ID" value="PIP16487.1"/>
    <property type="molecule type" value="Genomic_DNA"/>
</dbReference>
<comment type="caution">
    <text evidence="9">The sequence shown here is derived from an EMBL/GenBank/DDBJ whole genome shotgun (WGS) entry which is preliminary data.</text>
</comment>
<feature type="transmembrane region" description="Helical" evidence="7">
    <location>
        <begin position="74"/>
        <end position="91"/>
    </location>
</feature>
<comment type="subcellular location">
    <subcellularLocation>
        <location evidence="1">Cell membrane</location>
        <topology evidence="1">Multi-pass membrane protein</topology>
    </subcellularLocation>
</comment>
<dbReference type="PANTHER" id="PTHR33778">
    <property type="entry name" value="PROTEIN MGTC"/>
    <property type="match status" value="1"/>
</dbReference>
<dbReference type="GO" id="GO:0005886">
    <property type="term" value="C:plasma membrane"/>
    <property type="evidence" value="ECO:0007669"/>
    <property type="project" value="UniProtKB-SubCell"/>
</dbReference>
<dbReference type="InterPro" id="IPR049177">
    <property type="entry name" value="MgtC_SapB_SrpB_YhiD_N"/>
</dbReference>
<dbReference type="Pfam" id="PF02308">
    <property type="entry name" value="MgtC"/>
    <property type="match status" value="1"/>
</dbReference>
<organism evidence="9 10">
    <name type="scientific">bacterium (Candidatus Ratteibacteria) CG23_combo_of_CG06-09_8_20_14_all_48_7</name>
    <dbReference type="NCBI Taxonomy" id="2014292"/>
    <lineage>
        <taxon>Bacteria</taxon>
        <taxon>Candidatus Ratteibacteria</taxon>
    </lineage>
</organism>
<proteinExistence type="inferred from homology"/>
<dbReference type="Proteomes" id="UP000230392">
    <property type="component" value="Unassembled WGS sequence"/>
</dbReference>
<evidence type="ECO:0000256" key="5">
    <source>
        <dbReference type="ARBA" id="ARBA00022989"/>
    </source>
</evidence>
<evidence type="ECO:0000313" key="10">
    <source>
        <dbReference type="Proteomes" id="UP000230392"/>
    </source>
</evidence>
<reference evidence="9 10" key="1">
    <citation type="submission" date="2017-09" db="EMBL/GenBank/DDBJ databases">
        <title>Depth-based differentiation of microbial function through sediment-hosted aquifers and enrichment of novel symbionts in the deep terrestrial subsurface.</title>
        <authorList>
            <person name="Probst A.J."/>
            <person name="Ladd B."/>
            <person name="Jarett J.K."/>
            <person name="Geller-Mcgrath D.E."/>
            <person name="Sieber C.M."/>
            <person name="Emerson J.B."/>
            <person name="Anantharaman K."/>
            <person name="Thomas B.C."/>
            <person name="Malmstrom R."/>
            <person name="Stieglmeier M."/>
            <person name="Klingl A."/>
            <person name="Woyke T."/>
            <person name="Ryan C.M."/>
            <person name="Banfield J.F."/>
        </authorList>
    </citation>
    <scope>NUCLEOTIDE SEQUENCE [LARGE SCALE GENOMIC DNA]</scope>
    <source>
        <strain evidence="9">CG23_combo_of_CG06-09_8_20_14_all_48_7</strain>
    </source>
</reference>
<comment type="similarity">
    <text evidence="2">Belongs to the MgtC/SapB family.</text>
</comment>
<sequence length="227" mass="25285">MVSEWEWVLRLLLASVLGGILGLERESHGREAGFRTLMLVCGGTALIMVTSLRIPELFPLSDANSILRLDPARIAYGTITGIGFLGAGAIVRDEKRIRGITTAACLWVVAAIGLAVGAGFYLMALITTAVSVIVLYCLRLVEHFIPKDLYNEVTVVQQGEVDLTPLMEIFTEEKTRVLNHQIKVQTPPPMTEMEFTLRHKRHKDRNISERLVKKLLRLPGVKQVGWK</sequence>
<evidence type="ECO:0000256" key="1">
    <source>
        <dbReference type="ARBA" id="ARBA00004651"/>
    </source>
</evidence>
<protein>
    <recommendedName>
        <fullName evidence="8">MgtC/SapB/SrpB/YhiD N-terminal domain-containing protein</fullName>
    </recommendedName>
</protein>
<feature type="transmembrane region" description="Helical" evidence="7">
    <location>
        <begin position="36"/>
        <end position="54"/>
    </location>
</feature>
<gene>
    <name evidence="9" type="ORF">COX46_01910</name>
</gene>